<dbReference type="Pfam" id="PF24883">
    <property type="entry name" value="NPHP3_N"/>
    <property type="match status" value="1"/>
</dbReference>
<dbReference type="Proteomes" id="UP000028524">
    <property type="component" value="Unassembled WGS sequence"/>
</dbReference>
<dbReference type="PROSITE" id="PS50297">
    <property type="entry name" value="ANK_REP_REGION"/>
    <property type="match status" value="5"/>
</dbReference>
<evidence type="ECO:0000313" key="10">
    <source>
        <dbReference type="Proteomes" id="UP000028524"/>
    </source>
</evidence>
<feature type="compositionally biased region" description="Polar residues" evidence="7">
    <location>
        <begin position="887"/>
        <end position="897"/>
    </location>
</feature>
<reference evidence="9 10" key="1">
    <citation type="journal article" date="2014" name="BMC Genomics">
        <title>Comparative genome sequencing reveals chemotype-specific gene clusters in the toxigenic black mold Stachybotrys.</title>
        <authorList>
            <person name="Semeiks J."/>
            <person name="Borek D."/>
            <person name="Otwinowski Z."/>
            <person name="Grishin N.V."/>
        </authorList>
    </citation>
    <scope>NUCLEOTIDE SEQUENCE [LARGE SCALE GENOMIC DNA]</scope>
    <source>
        <strain evidence="9 10">IBT 40285</strain>
    </source>
</reference>
<feature type="compositionally biased region" description="Acidic residues" evidence="7">
    <location>
        <begin position="1913"/>
        <end position="1924"/>
    </location>
</feature>
<dbReference type="Gene3D" id="3.40.50.1820">
    <property type="entry name" value="alpha/beta hydrolase"/>
    <property type="match status" value="1"/>
</dbReference>
<dbReference type="InterPro" id="IPR027417">
    <property type="entry name" value="P-loop_NTPase"/>
</dbReference>
<evidence type="ECO:0000256" key="4">
    <source>
        <dbReference type="ARBA" id="ARBA00022833"/>
    </source>
</evidence>
<dbReference type="Gene3D" id="1.25.40.20">
    <property type="entry name" value="Ankyrin repeat-containing domain"/>
    <property type="match status" value="5"/>
</dbReference>
<dbReference type="InterPro" id="IPR002110">
    <property type="entry name" value="Ankyrin_rpt"/>
</dbReference>
<dbReference type="OrthoDB" id="823504at2759"/>
<accession>A0A084QCJ3</accession>
<keyword evidence="10" id="KW-1185">Reference proteome</keyword>
<dbReference type="PROSITE" id="PS01357">
    <property type="entry name" value="ZF_ZZ_1"/>
    <property type="match status" value="1"/>
</dbReference>
<feature type="region of interest" description="Disordered" evidence="7">
    <location>
        <begin position="1879"/>
        <end position="1973"/>
    </location>
</feature>
<sequence length="2170" mass="240407">MGRTDQGGFDEYILKEMYVPVGADNNPSGINDLVDLVFVHGLQGSLRGTWKQVGTHEPWFCSPDFLGALKNTVRVLSFGYDASAFGEVADTRIIDHANALLRNLVLRRLDCPERPLIFIAHSLGGLVVKKASHCLFPLVNGLSNTKQAIVLCPSNRNWADIKSSTKSIVFMGTPHMGAEQAEKLVTIQTITSLIMPSTALAKNLSKELKLFSNSVMDISKEFTVDVHRSMELLCCYESHPQRLPGGSKEIIVPQWSAVLQGVQNLDLNCTHTELSKFSSPDEPRFELFWGEIRRLVKNAQGVSNKRATQQDAWIDESLPQPPVPPVHPVPVAKRRAEQKFRSSKAARASLIRSSANEIIAEVRSRVLLDAPIEVEETAPEPKQIEAPQPEVDPKEVVNFLRQLRRTTPDNLGLDRQQPHWKTCKWIQTDPTFIEWQTSEKEGILFITGGAGCGKSHLAKSIQAMMEKSDGSNQDAGLVVSFYCDSLESSRADPPILDLVVRSLLEKDVQLFHNIRQKVRAGMDADTLKREAHFNFNVLMGILQALVTNSKGVPTCLIIDGLDQCTDEYVLKLLRGLDAIFRQEGSDSTLKIVITARLSEVVRGFTQNNFHINVLPTTVEADIKSVVDEEVDRIFAARQITAVGRESVSAVIVDRANGSFLFADSVLKELWTIKDTGASSVFTLLTSCPPTMEAIYQQDMDRLEKDRPDLFKLIQFLALANKSLNITEAREILRLQNQSITENHDIRGDLTRFCPRLVRYGLEDGPEGTLELLHQTLYDFISNTYSVNDIHAAFAEACLTYLRGIDWDPIIENGHRLEEEMRLKQPFLLYAASWLGKHIKEADEAAAPQAVEIWQFLRSKEGAAWYRCSQDYQEPCFSNNYYDPLNNAISPSPSTPSEFSDIVDSISSDDDSDDDSEPSNAAAETEASNEGSEAEKMEEDDDDESTSSSHASGYHSVTMSTRSSTVSTHSSDSEEVKVVENVEKPRVGVRNPIMLIVNWNAEAIFRALFSDILQIPSRSKFQKLLRMVPYISSPNQILTPQEFRAMVNAPWGGDTAGHQAAVRAEGIFELLLPFIDDLDLRDDTVTTMLMLGAYFGHSKVVDSLLAAGADVDCTDHLDRTALWLAVDAKHPNIVRSLLKYGANPKIANSMGSTLLQVAIRHRHLEIIKILLDAEPEVLEPAYYGSHPLLYACDMHAEEVIETMLPYIDVNLDFAKYRLIHYASGIGWEGVVTKLIELGASLNHYSAGLTPVMCAVSGGHGTILEKLLDAGAEADGSEEDTTDPPLCRAVLKEDFDMCQALLRSGCDVNAKSVKDEPALYLAVLQRNASIAELLVKYQADPDEPAKDPPLLVAAEFGDFEIVKTILSGRRFPKIDAEDTRGRTALGAAARNGDTDMVNYLLDHGADVNAWSGVASVCEPLHLAITRSHQETAIELLKAGASPIPASTIELSAFHEACSQGLVDAMKAFLEAVDAAELVNLLAGYGETPLVCAAGNGRPEAVKLLLDRGADPNFRSQRKNYPGATLLHHAAQGGNVEVMELLMEKVDGASVDICDDSGATPLFFAHHSKTANDAMVEYLLGKGARTDMIVSHPDRVSDGENIIFPVTRRGKVDALHRMIEADPNLDTDKPRSDGIAPLLFATIHGYSDIAEALLKRGADINRRCRDGEFALSEAMRYRDDKLLDLFLAHDNVDLTLRDEFGRTALQIAIASGSKGMPEKVLKTAMARGVDTQLLENRDMFGMSAYDYVDLTGSDKTPWDACIKGIHEVAHSLLTDFSSHDMRWELLGKYLLRVEAKSLALVAFQRMVKVKEWKPLWLEHGATCRSCFLLISGMRFTCRVCCNVDLCDKCVDDVSNTWMGICHDHHQFYAVKGPWRFSSEAIDEQDSDYTSTASEVSNDDSEASEESRGSSGLSPIVEEDEVEEEEEGDLLRLDNPKSNIPRIEIEDARDTEPEQHADGSAVNGVPDKPNTSNQEALNPEKQINKWLAAIPTEGASSTLPVNKDGTQAEAQGEVAEGAVEAMHKTLPASPSSCGTSRLPEREYIEVTEEQLREYLKKVLGIYRSGMKEPRVYPRWYFSQRNWSARASSRGTRRGLRPSAREERDTKKVYSVLSVAAYLIGPALPRLPLTGFPVHGWVEGAAKRAEAVFWQGTDRTAEEHMKRVKWKWRHSMRAR</sequence>
<dbReference type="SUPFAM" id="SSF48403">
    <property type="entry name" value="Ankyrin repeat"/>
    <property type="match status" value="2"/>
</dbReference>
<keyword evidence="2" id="KW-0677">Repeat</keyword>
<organism evidence="9 10">
    <name type="scientific">Stachybotrys chlorohalonatus (strain IBT 40285)</name>
    <dbReference type="NCBI Taxonomy" id="1283841"/>
    <lineage>
        <taxon>Eukaryota</taxon>
        <taxon>Fungi</taxon>
        <taxon>Dikarya</taxon>
        <taxon>Ascomycota</taxon>
        <taxon>Pezizomycotina</taxon>
        <taxon>Sordariomycetes</taxon>
        <taxon>Hypocreomycetidae</taxon>
        <taxon>Hypocreales</taxon>
        <taxon>Stachybotryaceae</taxon>
        <taxon>Stachybotrys</taxon>
    </lineage>
</organism>
<feature type="repeat" description="ANK" evidence="6">
    <location>
        <begin position="1245"/>
        <end position="1277"/>
    </location>
</feature>
<dbReference type="PANTHER" id="PTHR24198:SF165">
    <property type="entry name" value="ANKYRIN REPEAT-CONTAINING PROTEIN-RELATED"/>
    <property type="match status" value="1"/>
</dbReference>
<evidence type="ECO:0000256" key="1">
    <source>
        <dbReference type="ARBA" id="ARBA00022723"/>
    </source>
</evidence>
<feature type="repeat" description="ANK" evidence="6">
    <location>
        <begin position="1482"/>
        <end position="1514"/>
    </location>
</feature>
<feature type="repeat" description="ANK" evidence="6">
    <location>
        <begin position="1116"/>
        <end position="1148"/>
    </location>
</feature>
<evidence type="ECO:0000256" key="7">
    <source>
        <dbReference type="SAM" id="MobiDB-lite"/>
    </source>
</evidence>
<dbReference type="SMART" id="SM00248">
    <property type="entry name" value="ANK"/>
    <property type="match status" value="18"/>
</dbReference>
<name>A0A084QCJ3_STAC4</name>
<dbReference type="InParanoid" id="A0A084QCJ3"/>
<keyword evidence="1" id="KW-0479">Metal-binding</keyword>
<dbReference type="Gene3D" id="3.40.50.300">
    <property type="entry name" value="P-loop containing nucleotide triphosphate hydrolases"/>
    <property type="match status" value="1"/>
</dbReference>
<gene>
    <name evidence="9" type="ORF">S40285_03487</name>
</gene>
<dbReference type="GO" id="GO:0008270">
    <property type="term" value="F:zinc ion binding"/>
    <property type="evidence" value="ECO:0007669"/>
    <property type="project" value="UniProtKB-KW"/>
</dbReference>
<dbReference type="Pfam" id="PF00023">
    <property type="entry name" value="Ank"/>
    <property type="match status" value="1"/>
</dbReference>
<dbReference type="InterPro" id="IPR036770">
    <property type="entry name" value="Ankyrin_rpt-contain_sf"/>
</dbReference>
<keyword evidence="4" id="KW-0862">Zinc</keyword>
<dbReference type="HOGENOM" id="CLU_001379_0_0_1"/>
<dbReference type="InterPro" id="IPR029058">
    <property type="entry name" value="AB_hydrolase_fold"/>
</dbReference>
<feature type="repeat" description="ANK" evidence="6">
    <location>
        <begin position="1378"/>
        <end position="1410"/>
    </location>
</feature>
<feature type="repeat" description="ANK" evidence="6">
    <location>
        <begin position="1083"/>
        <end position="1115"/>
    </location>
</feature>
<feature type="repeat" description="ANK" evidence="6">
    <location>
        <begin position="1630"/>
        <end position="1662"/>
    </location>
</feature>
<dbReference type="PANTHER" id="PTHR24198">
    <property type="entry name" value="ANKYRIN REPEAT AND PROTEIN KINASE DOMAIN-CONTAINING PROTEIN"/>
    <property type="match status" value="1"/>
</dbReference>
<feature type="compositionally biased region" description="Acidic residues" evidence="7">
    <location>
        <begin position="906"/>
        <end position="916"/>
    </location>
</feature>
<dbReference type="PRINTS" id="PR01415">
    <property type="entry name" value="ANKYRIN"/>
</dbReference>
<dbReference type="PROSITE" id="PS50088">
    <property type="entry name" value="ANK_REPEAT"/>
    <property type="match status" value="7"/>
</dbReference>
<proteinExistence type="predicted"/>
<feature type="compositionally biased region" description="Low complexity" evidence="7">
    <location>
        <begin position="945"/>
        <end position="969"/>
    </location>
</feature>
<feature type="compositionally biased region" description="Low complexity" evidence="7">
    <location>
        <begin position="917"/>
        <end position="930"/>
    </location>
</feature>
<dbReference type="EMBL" id="KL660839">
    <property type="protein sequence ID" value="KFA61678.1"/>
    <property type="molecule type" value="Genomic_DNA"/>
</dbReference>
<evidence type="ECO:0000256" key="6">
    <source>
        <dbReference type="PROSITE-ProRule" id="PRU00023"/>
    </source>
</evidence>
<dbReference type="InterPro" id="IPR056884">
    <property type="entry name" value="NPHP3-like_N"/>
</dbReference>
<keyword evidence="5 6" id="KW-0040">ANK repeat</keyword>
<dbReference type="SUPFAM" id="SSF53474">
    <property type="entry name" value="alpha/beta-Hydrolases"/>
    <property type="match status" value="1"/>
</dbReference>
<dbReference type="SUPFAM" id="SSF57850">
    <property type="entry name" value="RING/U-box"/>
    <property type="match status" value="1"/>
</dbReference>
<dbReference type="Pfam" id="PF12796">
    <property type="entry name" value="Ank_2"/>
    <property type="match status" value="4"/>
</dbReference>
<feature type="repeat" description="ANK" evidence="6">
    <location>
        <begin position="1519"/>
        <end position="1542"/>
    </location>
</feature>
<evidence type="ECO:0000259" key="8">
    <source>
        <dbReference type="PROSITE" id="PS01357"/>
    </source>
</evidence>
<evidence type="ECO:0000256" key="5">
    <source>
        <dbReference type="ARBA" id="ARBA00023043"/>
    </source>
</evidence>
<dbReference type="STRING" id="1283841.A0A084QCJ3"/>
<protein>
    <recommendedName>
        <fullName evidence="8">ZZ-type domain-containing protein</fullName>
    </recommendedName>
</protein>
<dbReference type="InterPro" id="IPR000433">
    <property type="entry name" value="Znf_ZZ"/>
</dbReference>
<evidence type="ECO:0000256" key="3">
    <source>
        <dbReference type="ARBA" id="ARBA00022771"/>
    </source>
</evidence>
<evidence type="ECO:0000313" key="9">
    <source>
        <dbReference type="EMBL" id="KFA61678.1"/>
    </source>
</evidence>
<feature type="compositionally biased region" description="Acidic residues" evidence="7">
    <location>
        <begin position="935"/>
        <end position="944"/>
    </location>
</feature>
<feature type="region of interest" description="Disordered" evidence="7">
    <location>
        <begin position="887"/>
        <end position="976"/>
    </location>
</feature>
<feature type="compositionally biased region" description="Basic and acidic residues" evidence="7">
    <location>
        <begin position="1939"/>
        <end position="1953"/>
    </location>
</feature>
<feature type="domain" description="ZZ-type" evidence="8">
    <location>
        <begin position="1820"/>
        <end position="1846"/>
    </location>
</feature>
<keyword evidence="3" id="KW-0863">Zinc-finger</keyword>
<evidence type="ECO:0000256" key="2">
    <source>
        <dbReference type="ARBA" id="ARBA00022737"/>
    </source>
</evidence>
<dbReference type="SUPFAM" id="SSF52540">
    <property type="entry name" value="P-loop containing nucleoside triphosphate hydrolases"/>
    <property type="match status" value="1"/>
</dbReference>